<feature type="compositionally biased region" description="Polar residues" evidence="1">
    <location>
        <begin position="224"/>
        <end position="249"/>
    </location>
</feature>
<proteinExistence type="predicted"/>
<name>A0ABQ9IFQ3_9NEOP</name>
<evidence type="ECO:0000256" key="1">
    <source>
        <dbReference type="SAM" id="MobiDB-lite"/>
    </source>
</evidence>
<keyword evidence="3" id="KW-1185">Reference proteome</keyword>
<feature type="compositionally biased region" description="Basic and acidic residues" evidence="1">
    <location>
        <begin position="260"/>
        <end position="276"/>
    </location>
</feature>
<evidence type="ECO:0000313" key="2">
    <source>
        <dbReference type="EMBL" id="KAJ8895503.1"/>
    </source>
</evidence>
<sequence>MYPSAGNPYFLKSTSMDTENQVNEQEGNESELLDETLVDLVSNGFDHEEAGDAIVHNESFLSQCWSAKLQSNIRSQLTYEHWDPKKNNSIEEHFSDVYERWHHLTAAMSDEEFVHVVISQLPITYQRQFTGGVYRDLTEFRRYLIRADQLERQARSTNTARESDRVRQTSNTRKNHHSKTQRPSQNTQHGERNFRVNTVQWQAGRQARNNNYRGLGSYRHRWNNGGSNRNSYRYNPGYSTRGQSSRSYGNQGGSDYHHRRQDERRNVGMGKEEHRAWTPTEEQQASIR</sequence>
<dbReference type="EMBL" id="JARBHB010000001">
    <property type="protein sequence ID" value="KAJ8895503.1"/>
    <property type="molecule type" value="Genomic_DNA"/>
</dbReference>
<dbReference type="Proteomes" id="UP001159363">
    <property type="component" value="Chromosome 1"/>
</dbReference>
<reference evidence="2 3" key="1">
    <citation type="submission" date="2023-02" db="EMBL/GenBank/DDBJ databases">
        <title>LHISI_Scaffold_Assembly.</title>
        <authorList>
            <person name="Stuart O.P."/>
            <person name="Cleave R."/>
            <person name="Magrath M.J.L."/>
            <person name="Mikheyev A.S."/>
        </authorList>
    </citation>
    <scope>NUCLEOTIDE SEQUENCE [LARGE SCALE GENOMIC DNA]</scope>
    <source>
        <strain evidence="2">Daus_M_001</strain>
        <tissue evidence="2">Leg muscle</tissue>
    </source>
</reference>
<protein>
    <submittedName>
        <fullName evidence="2">Uncharacterized protein</fullName>
    </submittedName>
</protein>
<gene>
    <name evidence="2" type="ORF">PR048_000836</name>
</gene>
<evidence type="ECO:0000313" key="3">
    <source>
        <dbReference type="Proteomes" id="UP001159363"/>
    </source>
</evidence>
<accession>A0ABQ9IFQ3</accession>
<feature type="compositionally biased region" description="Polar residues" evidence="1">
    <location>
        <begin position="195"/>
        <end position="212"/>
    </location>
</feature>
<feature type="region of interest" description="Disordered" evidence="1">
    <location>
        <begin position="153"/>
        <end position="288"/>
    </location>
</feature>
<comment type="caution">
    <text evidence="2">The sequence shown here is derived from an EMBL/GenBank/DDBJ whole genome shotgun (WGS) entry which is preliminary data.</text>
</comment>
<organism evidence="2 3">
    <name type="scientific">Dryococelus australis</name>
    <dbReference type="NCBI Taxonomy" id="614101"/>
    <lineage>
        <taxon>Eukaryota</taxon>
        <taxon>Metazoa</taxon>
        <taxon>Ecdysozoa</taxon>
        <taxon>Arthropoda</taxon>
        <taxon>Hexapoda</taxon>
        <taxon>Insecta</taxon>
        <taxon>Pterygota</taxon>
        <taxon>Neoptera</taxon>
        <taxon>Polyneoptera</taxon>
        <taxon>Phasmatodea</taxon>
        <taxon>Verophasmatodea</taxon>
        <taxon>Anareolatae</taxon>
        <taxon>Phasmatidae</taxon>
        <taxon>Eurycanthinae</taxon>
        <taxon>Dryococelus</taxon>
    </lineage>
</organism>